<dbReference type="InterPro" id="IPR006059">
    <property type="entry name" value="SBP"/>
</dbReference>
<evidence type="ECO:0000256" key="4">
    <source>
        <dbReference type="SAM" id="SignalP"/>
    </source>
</evidence>
<protein>
    <submittedName>
        <fullName evidence="5">ABC transporter, solute-binding protein</fullName>
    </submittedName>
</protein>
<comment type="similarity">
    <text evidence="1">Belongs to the bacterial solute-binding protein 1 family.</text>
</comment>
<reference evidence="5 6" key="1">
    <citation type="submission" date="2016-01" db="EMBL/GenBank/DDBJ databases">
        <authorList>
            <person name="Oliw E.H."/>
        </authorList>
    </citation>
    <scope>NUCLEOTIDE SEQUENCE [LARGE SCALE GENOMIC DNA]</scope>
    <source>
        <strain evidence="5 6">MJR7757A</strain>
    </source>
</reference>
<dbReference type="Gene3D" id="3.40.190.10">
    <property type="entry name" value="Periplasmic binding protein-like II"/>
    <property type="match status" value="1"/>
</dbReference>
<dbReference type="AlphaFoldDB" id="A0A133N704"/>
<dbReference type="GO" id="GO:0055052">
    <property type="term" value="C:ATP-binding cassette (ABC) transporter complex, substrate-binding subunit-containing"/>
    <property type="evidence" value="ECO:0007669"/>
    <property type="project" value="TreeGrafter"/>
</dbReference>
<proteinExistence type="inferred from homology"/>
<dbReference type="RefSeq" id="WP_060795698.1">
    <property type="nucleotide sequence ID" value="NZ_KQ956216.1"/>
</dbReference>
<evidence type="ECO:0000313" key="6">
    <source>
        <dbReference type="Proteomes" id="UP000070646"/>
    </source>
</evidence>
<organism evidence="5 6">
    <name type="scientific">Clostridium perfringens</name>
    <dbReference type="NCBI Taxonomy" id="1502"/>
    <lineage>
        <taxon>Bacteria</taxon>
        <taxon>Bacillati</taxon>
        <taxon>Bacillota</taxon>
        <taxon>Clostridia</taxon>
        <taxon>Eubacteriales</taxon>
        <taxon>Clostridiaceae</taxon>
        <taxon>Clostridium</taxon>
    </lineage>
</organism>
<name>A0A133N704_CLOPF</name>
<evidence type="ECO:0000256" key="3">
    <source>
        <dbReference type="ARBA" id="ARBA00022729"/>
    </source>
</evidence>
<evidence type="ECO:0000256" key="1">
    <source>
        <dbReference type="ARBA" id="ARBA00008520"/>
    </source>
</evidence>
<dbReference type="Proteomes" id="UP000070646">
    <property type="component" value="Unassembled WGS sequence"/>
</dbReference>
<sequence>MFKKRFSIMLLAGILTLGMTGCGGQANNSNGANSGGEEKVKLTFGIWDKIQEDGMKSLVEKFNEKNPNIEVEVQVTPWDEYWTKMEAAATGGELPDVFWMHTNEFLKYASNDMLMDLSNLEGTNGYKDYPESLVSLASYKGAVYGVPKDFDTIALVYNKEIFDEANVPYPDESWDWNKLVEVSKQLTNKEKGIYGFAAALEDQQGYLPPIAQAGGYVLKDGKSGYTDPNTIEGLQFYVDLANKYDISPTLAQLADTNVDTLFQSGKVAMSYLGSWRMSSYVANKDIADKFNVAVLPKGKERASIINGLSFVGNASTKHPEEVKKFLSFLASEEAQDLQASNGTAISARNGSAEEWVKTYPNHNVQVFLDMKEYSVPVATSLTKAKWGKTEREMIKKMMMGEITVQEGSKVIYDEMTKDLATE</sequence>
<feature type="chain" id="PRO_5039069982" evidence="4">
    <location>
        <begin position="26"/>
        <end position="422"/>
    </location>
</feature>
<dbReference type="GO" id="GO:0042956">
    <property type="term" value="P:maltodextrin transmembrane transport"/>
    <property type="evidence" value="ECO:0007669"/>
    <property type="project" value="TreeGrafter"/>
</dbReference>
<dbReference type="GO" id="GO:1901982">
    <property type="term" value="F:maltose binding"/>
    <property type="evidence" value="ECO:0007669"/>
    <property type="project" value="TreeGrafter"/>
</dbReference>
<dbReference type="CDD" id="cd13585">
    <property type="entry name" value="PBP2_TMBP_like"/>
    <property type="match status" value="1"/>
</dbReference>
<accession>A0A133N704</accession>
<keyword evidence="3 4" id="KW-0732">Signal</keyword>
<dbReference type="SUPFAM" id="SSF53850">
    <property type="entry name" value="Periplasmic binding protein-like II"/>
    <property type="match status" value="1"/>
</dbReference>
<feature type="signal peptide" evidence="4">
    <location>
        <begin position="1"/>
        <end position="25"/>
    </location>
</feature>
<dbReference type="GO" id="GO:0015768">
    <property type="term" value="P:maltose transport"/>
    <property type="evidence" value="ECO:0007669"/>
    <property type="project" value="TreeGrafter"/>
</dbReference>
<keyword evidence="2" id="KW-0813">Transport</keyword>
<dbReference type="PATRIC" id="fig|1502.174.peg.1576"/>
<dbReference type="PANTHER" id="PTHR30061">
    <property type="entry name" value="MALTOSE-BINDING PERIPLASMIC PROTEIN"/>
    <property type="match status" value="1"/>
</dbReference>
<evidence type="ECO:0000313" key="5">
    <source>
        <dbReference type="EMBL" id="KXA12057.1"/>
    </source>
</evidence>
<evidence type="ECO:0000256" key="2">
    <source>
        <dbReference type="ARBA" id="ARBA00022448"/>
    </source>
</evidence>
<dbReference type="PROSITE" id="PS51257">
    <property type="entry name" value="PROKAR_LIPOPROTEIN"/>
    <property type="match status" value="1"/>
</dbReference>
<dbReference type="EMBL" id="LRPU01000071">
    <property type="protein sequence ID" value="KXA12057.1"/>
    <property type="molecule type" value="Genomic_DNA"/>
</dbReference>
<dbReference type="PANTHER" id="PTHR30061:SF50">
    <property type="entry name" value="MALTOSE_MALTODEXTRIN-BINDING PERIPLASMIC PROTEIN"/>
    <property type="match status" value="1"/>
</dbReference>
<gene>
    <name evidence="5" type="ORF">HMPREF3222_01564</name>
</gene>
<comment type="caution">
    <text evidence="5">The sequence shown here is derived from an EMBL/GenBank/DDBJ whole genome shotgun (WGS) entry which is preliminary data.</text>
</comment>
<dbReference type="Pfam" id="PF01547">
    <property type="entry name" value="SBP_bac_1"/>
    <property type="match status" value="1"/>
</dbReference>